<evidence type="ECO:0000259" key="2">
    <source>
        <dbReference type="Pfam" id="PF11741"/>
    </source>
</evidence>
<dbReference type="Proteomes" id="UP000514713">
    <property type="component" value="Chromosome"/>
</dbReference>
<dbReference type="Pfam" id="PF11741">
    <property type="entry name" value="AMIN"/>
    <property type="match status" value="1"/>
</dbReference>
<name>A0A7D7R9U2_9NOSO</name>
<dbReference type="AlphaFoldDB" id="A0A7D7R9U2"/>
<feature type="domain" description="AMIN" evidence="2">
    <location>
        <begin position="50"/>
        <end position="138"/>
    </location>
</feature>
<organism evidence="3 4">
    <name type="scientific">Nostoc edaphicum CCNP1411</name>
    <dbReference type="NCBI Taxonomy" id="1472755"/>
    <lineage>
        <taxon>Bacteria</taxon>
        <taxon>Bacillati</taxon>
        <taxon>Cyanobacteriota</taxon>
        <taxon>Cyanophyceae</taxon>
        <taxon>Nostocales</taxon>
        <taxon>Nostocaceae</taxon>
        <taxon>Nostoc</taxon>
    </lineage>
</organism>
<evidence type="ECO:0000256" key="1">
    <source>
        <dbReference type="SAM" id="SignalP"/>
    </source>
</evidence>
<protein>
    <submittedName>
        <fullName evidence="3">AMIN domain-containing protein</fullName>
    </submittedName>
</protein>
<evidence type="ECO:0000313" key="4">
    <source>
        <dbReference type="Proteomes" id="UP000514713"/>
    </source>
</evidence>
<dbReference type="InterPro" id="IPR021731">
    <property type="entry name" value="AMIN_dom"/>
</dbReference>
<proteinExistence type="predicted"/>
<feature type="signal peptide" evidence="1">
    <location>
        <begin position="1"/>
        <end position="24"/>
    </location>
</feature>
<dbReference type="EMBL" id="CP054698">
    <property type="protein sequence ID" value="QMS92206.1"/>
    <property type="molecule type" value="Genomic_DNA"/>
</dbReference>
<accession>A0A7D7R9U2</accession>
<feature type="chain" id="PRO_5028838294" evidence="1">
    <location>
        <begin position="25"/>
        <end position="161"/>
    </location>
</feature>
<keyword evidence="4" id="KW-1185">Reference proteome</keyword>
<dbReference type="KEGG" id="ned:HUN01_33145"/>
<reference evidence="4" key="1">
    <citation type="submission" date="2020-06" db="EMBL/GenBank/DDBJ databases">
        <title>Nostoc edaphicum CCNP1411 genome.</title>
        <authorList>
            <person name="Fidor A."/>
            <person name="Grabski M."/>
            <person name="Gawor J."/>
            <person name="Gromadka R."/>
            <person name="Wegrzyn G."/>
            <person name="Mazur-Marzec H."/>
        </authorList>
    </citation>
    <scope>NUCLEOTIDE SEQUENCE [LARGE SCALE GENOMIC DNA]</scope>
    <source>
        <strain evidence="4">CCNP1411</strain>
    </source>
</reference>
<keyword evidence="1" id="KW-0732">Signal</keyword>
<sequence>MKRSLKVLLLTSSFFVLLTNPAQSQDTSPANNVQILVQSPTPEVTAVTGVKANRTDKGVEVILQTSLGDKLQIVNRNAGNDYIADIPSAQLRLPSGNTFAFRSNKPLPSVPEITVTNFDANTIRITVKGEASLPNVELFDSPDEGLIFGIAAATASIPPGN</sequence>
<evidence type="ECO:0000313" key="3">
    <source>
        <dbReference type="EMBL" id="QMS92206.1"/>
    </source>
</evidence>
<gene>
    <name evidence="3" type="ORF">HUN01_33145</name>
</gene>